<dbReference type="Pfam" id="PF12680">
    <property type="entry name" value="SnoaL_2"/>
    <property type="match status" value="1"/>
</dbReference>
<reference evidence="2" key="1">
    <citation type="submission" date="2023-02" db="EMBL/GenBank/DDBJ databases">
        <title>Tahibacter soli sp. nov. isolated from soil.</title>
        <authorList>
            <person name="Baek J.H."/>
            <person name="Lee J.K."/>
            <person name="Choi D.G."/>
            <person name="Jeon C.O."/>
        </authorList>
    </citation>
    <scope>NUCLEOTIDE SEQUENCE</scope>
    <source>
        <strain evidence="2">BL</strain>
    </source>
</reference>
<evidence type="ECO:0000313" key="2">
    <source>
        <dbReference type="EMBL" id="MDC8015114.1"/>
    </source>
</evidence>
<dbReference type="AlphaFoldDB" id="A0A9X3YML7"/>
<accession>A0A9X3YML7</accession>
<dbReference type="Gene3D" id="3.10.450.50">
    <property type="match status" value="1"/>
</dbReference>
<dbReference type="InterPro" id="IPR032710">
    <property type="entry name" value="NTF2-like_dom_sf"/>
</dbReference>
<evidence type="ECO:0000259" key="1">
    <source>
        <dbReference type="Pfam" id="PF12680"/>
    </source>
</evidence>
<keyword evidence="3" id="KW-1185">Reference proteome</keyword>
<proteinExistence type="predicted"/>
<dbReference type="RefSeq" id="WP_263544137.1">
    <property type="nucleotide sequence ID" value="NZ_JAOVZO020000020.1"/>
</dbReference>
<dbReference type="SUPFAM" id="SSF54427">
    <property type="entry name" value="NTF2-like"/>
    <property type="match status" value="1"/>
</dbReference>
<protein>
    <submittedName>
        <fullName evidence="2">Nuclear transport factor 2 family protein</fullName>
    </submittedName>
</protein>
<gene>
    <name evidence="2" type="ORF">OD750_021430</name>
</gene>
<name>A0A9X3YML7_9GAMM</name>
<organism evidence="2 3">
    <name type="scientific">Tahibacter soli</name>
    <dbReference type="NCBI Taxonomy" id="2983605"/>
    <lineage>
        <taxon>Bacteria</taxon>
        <taxon>Pseudomonadati</taxon>
        <taxon>Pseudomonadota</taxon>
        <taxon>Gammaproteobacteria</taxon>
        <taxon>Lysobacterales</taxon>
        <taxon>Rhodanobacteraceae</taxon>
        <taxon>Tahibacter</taxon>
    </lineage>
</organism>
<feature type="domain" description="SnoaL-like" evidence="1">
    <location>
        <begin position="8"/>
        <end position="107"/>
    </location>
</feature>
<evidence type="ECO:0000313" key="3">
    <source>
        <dbReference type="Proteomes" id="UP001139971"/>
    </source>
</evidence>
<dbReference type="Proteomes" id="UP001139971">
    <property type="component" value="Unassembled WGS sequence"/>
</dbReference>
<sequence length="152" mass="17484">MPNQDTINRFYRAFQERDGATMSACYAPDATFRDPVFELSGDRVGLMWRMLTERGKDLRVEFSNVVADENAGSADWQAWYSFSKTGRKVHNVIRARFRFRGGLIVDHVDDFDFWRWSRQALGPAGLLLGWTPMLRAKVRKQAADGLDAYAKK</sequence>
<comment type="caution">
    <text evidence="2">The sequence shown here is derived from an EMBL/GenBank/DDBJ whole genome shotgun (WGS) entry which is preliminary data.</text>
</comment>
<dbReference type="InterPro" id="IPR037401">
    <property type="entry name" value="SnoaL-like"/>
</dbReference>
<dbReference type="EMBL" id="JAOVZO020000020">
    <property type="protein sequence ID" value="MDC8015114.1"/>
    <property type="molecule type" value="Genomic_DNA"/>
</dbReference>